<evidence type="ECO:0008006" key="4">
    <source>
        <dbReference type="Google" id="ProtNLM"/>
    </source>
</evidence>
<dbReference type="PANTHER" id="PTHR48207:SF3">
    <property type="entry name" value="SUCCINATE--HYDROXYMETHYLGLUTARATE COA-TRANSFERASE"/>
    <property type="match status" value="1"/>
</dbReference>
<accession>A0A7G1I3F7</accession>
<dbReference type="GO" id="GO:0008410">
    <property type="term" value="F:CoA-transferase activity"/>
    <property type="evidence" value="ECO:0007669"/>
    <property type="project" value="TreeGrafter"/>
</dbReference>
<keyword evidence="3" id="KW-1185">Reference proteome</keyword>
<dbReference type="InterPro" id="IPR023606">
    <property type="entry name" value="CoA-Trfase_III_dom_1_sf"/>
</dbReference>
<evidence type="ECO:0000313" key="3">
    <source>
        <dbReference type="Proteomes" id="UP000516380"/>
    </source>
</evidence>
<dbReference type="EMBL" id="AP023343">
    <property type="protein sequence ID" value="BCI85577.1"/>
    <property type="molecule type" value="Genomic_DNA"/>
</dbReference>
<sequence>MTTFWAGPCCTHFLAMLGAEVIHIESTSRPDGTRLIAGIPVTEDQWWEKSPIFAALNSNKKDLTLDLGSPRGREVLHRLIATCDVIAENFTPRVIEQMGLDFATIQSIRPDVVMLRMPGFGLDGPWRDNPAFAYVIESAAGISWLTGYPDLPPFEPYSVGDPNSGVHAVSALLLALEHRRRTGQGVLVESAMVDAALSIAGEQIIEYTAYGAVLQRTGNHGPGAVPQNLYRTADIDEFGRLDSWVAIAVATDEQWHNLCAALGSPSWATDPALATADGRRAREDAIDDHLAPWCVSRSGDEIVATLWNAGVPVAKVMQPHRQPELAQLVARGFFEVIDHPVNGAVRLSSMPMRLSGGPCRFHTEPAPLLGQHNRELLTGLGLPAAEIAELEADGVIGRTPAMYSAT</sequence>
<dbReference type="InterPro" id="IPR003673">
    <property type="entry name" value="CoA-Trfase_fam_III"/>
</dbReference>
<keyword evidence="1" id="KW-0808">Transferase</keyword>
<proteinExistence type="predicted"/>
<reference evidence="2 3" key="1">
    <citation type="submission" date="2020-07" db="EMBL/GenBank/DDBJ databases">
        <title>Mycobacterium kansasii (former subtype) with zoonotic potential isolated from diseased indoor pet cat, Japan.</title>
        <authorList>
            <person name="Fukano H."/>
            <person name="Terazono T."/>
            <person name="Hoshino Y."/>
        </authorList>
    </citation>
    <scope>NUCLEOTIDE SEQUENCE [LARGE SCALE GENOMIC DNA]</scope>
    <source>
        <strain evidence="2 3">Kuro-I</strain>
    </source>
</reference>
<gene>
    <name evidence="2" type="ORF">NIIDMKKI_07830</name>
</gene>
<organism evidence="2 3">
    <name type="scientific">Mycobacterium kansasii</name>
    <dbReference type="NCBI Taxonomy" id="1768"/>
    <lineage>
        <taxon>Bacteria</taxon>
        <taxon>Bacillati</taxon>
        <taxon>Actinomycetota</taxon>
        <taxon>Actinomycetes</taxon>
        <taxon>Mycobacteriales</taxon>
        <taxon>Mycobacteriaceae</taxon>
        <taxon>Mycobacterium</taxon>
    </lineage>
</organism>
<dbReference type="Gene3D" id="3.30.1540.10">
    <property type="entry name" value="formyl-coa transferase, domain 3"/>
    <property type="match status" value="1"/>
</dbReference>
<dbReference type="PANTHER" id="PTHR48207">
    <property type="entry name" value="SUCCINATE--HYDROXYMETHYLGLUTARATE COA-TRANSFERASE"/>
    <property type="match status" value="1"/>
</dbReference>
<evidence type="ECO:0000313" key="2">
    <source>
        <dbReference type="EMBL" id="BCI85577.1"/>
    </source>
</evidence>
<protein>
    <recommendedName>
        <fullName evidence="4">CoA-transferase III family protein</fullName>
    </recommendedName>
</protein>
<dbReference type="Gene3D" id="3.40.50.10540">
    <property type="entry name" value="Crotonobetainyl-coa:carnitine coa-transferase, domain 1"/>
    <property type="match status" value="1"/>
</dbReference>
<evidence type="ECO:0000256" key="1">
    <source>
        <dbReference type="ARBA" id="ARBA00022679"/>
    </source>
</evidence>
<dbReference type="SUPFAM" id="SSF89796">
    <property type="entry name" value="CoA-transferase family III (CaiB/BaiF)"/>
    <property type="match status" value="1"/>
</dbReference>
<dbReference type="InterPro" id="IPR044855">
    <property type="entry name" value="CoA-Trfase_III_dom3_sf"/>
</dbReference>
<name>A0A7G1I3F7_MYCKA</name>
<dbReference type="Pfam" id="PF02515">
    <property type="entry name" value="CoA_transf_3"/>
    <property type="match status" value="1"/>
</dbReference>
<dbReference type="InterPro" id="IPR050483">
    <property type="entry name" value="CoA-transferase_III_domain"/>
</dbReference>
<dbReference type="Proteomes" id="UP000516380">
    <property type="component" value="Chromosome"/>
</dbReference>
<dbReference type="AlphaFoldDB" id="A0A7G1I3F7"/>